<dbReference type="PROSITE" id="PS51257">
    <property type="entry name" value="PROKAR_LIPOPROTEIN"/>
    <property type="match status" value="1"/>
</dbReference>
<dbReference type="SUPFAM" id="SSF89392">
    <property type="entry name" value="Prokaryotic lipoproteins and lipoprotein localization factors"/>
    <property type="match status" value="1"/>
</dbReference>
<evidence type="ECO:0000256" key="1">
    <source>
        <dbReference type="SAM" id="MobiDB-lite"/>
    </source>
</evidence>
<evidence type="ECO:0000256" key="2">
    <source>
        <dbReference type="SAM" id="SignalP"/>
    </source>
</evidence>
<accession>A0ABQ2L569</accession>
<keyword evidence="4" id="KW-1185">Reference proteome</keyword>
<proteinExistence type="predicted"/>
<dbReference type="Gene3D" id="2.50.20.20">
    <property type="match status" value="1"/>
</dbReference>
<dbReference type="RefSeq" id="WP_018976554.1">
    <property type="nucleotide sequence ID" value="NZ_BMLN01000008.1"/>
</dbReference>
<comment type="caution">
    <text evidence="3">The sequence shown here is derived from an EMBL/GenBank/DDBJ whole genome shotgun (WGS) entry which is preliminary data.</text>
</comment>
<organism evidence="3 4">
    <name type="scientific">Saccharibacillus kuerlensis</name>
    <dbReference type="NCBI Taxonomy" id="459527"/>
    <lineage>
        <taxon>Bacteria</taxon>
        <taxon>Bacillati</taxon>
        <taxon>Bacillota</taxon>
        <taxon>Bacilli</taxon>
        <taxon>Bacillales</taxon>
        <taxon>Paenibacillaceae</taxon>
        <taxon>Saccharibacillus</taxon>
    </lineage>
</organism>
<sequence>MKKWWTVVCSAMLAVSITACGNKEEAAQTPAPAAETTAPTETPAAETTTPAEAAEEPAVETSANDEVPTAEELLNRTQEANQELKNYNMVADIEQHISANGEEQTMTITMDTDMVLDPVTAYQKIHTEVSGSSNDIEQYITPDAIYVGANDQWTKLPEEQRSEVMASLESTANLESSFEQFQSIAKDMEVTEEGDNYVLSAALSGDQVKSMAEEMMGQSGDEQMAAILQQMNIEEMNMTYTINKETSYPVETNVDMTMSMNAGEAAGEGAEDMDVSMHMIMNSTISKHNKIANIEVPQTVVDSVQ</sequence>
<dbReference type="Proteomes" id="UP000606653">
    <property type="component" value="Unassembled WGS sequence"/>
</dbReference>
<evidence type="ECO:0000313" key="3">
    <source>
        <dbReference type="EMBL" id="GGO03679.1"/>
    </source>
</evidence>
<feature type="region of interest" description="Disordered" evidence="1">
    <location>
        <begin position="26"/>
        <end position="67"/>
    </location>
</feature>
<dbReference type="EMBL" id="BMLN01000008">
    <property type="protein sequence ID" value="GGO03679.1"/>
    <property type="molecule type" value="Genomic_DNA"/>
</dbReference>
<dbReference type="InterPro" id="IPR029046">
    <property type="entry name" value="LolA/LolB/LppX"/>
</dbReference>
<feature type="chain" id="PRO_5045983418" description="Lipoprotein" evidence="2">
    <location>
        <begin position="20"/>
        <end position="305"/>
    </location>
</feature>
<dbReference type="InterPro" id="IPR046720">
    <property type="entry name" value="DUF6612"/>
</dbReference>
<reference evidence="4" key="1">
    <citation type="journal article" date="2019" name="Int. J. Syst. Evol. Microbiol.">
        <title>The Global Catalogue of Microorganisms (GCM) 10K type strain sequencing project: providing services to taxonomists for standard genome sequencing and annotation.</title>
        <authorList>
            <consortium name="The Broad Institute Genomics Platform"/>
            <consortium name="The Broad Institute Genome Sequencing Center for Infectious Disease"/>
            <person name="Wu L."/>
            <person name="Ma J."/>
        </authorList>
    </citation>
    <scope>NUCLEOTIDE SEQUENCE [LARGE SCALE GENOMIC DNA]</scope>
    <source>
        <strain evidence="4">CGMCC 1.6964</strain>
    </source>
</reference>
<feature type="compositionally biased region" description="Low complexity" evidence="1">
    <location>
        <begin position="27"/>
        <end position="52"/>
    </location>
</feature>
<feature type="signal peptide" evidence="2">
    <location>
        <begin position="1"/>
        <end position="19"/>
    </location>
</feature>
<name>A0ABQ2L569_9BACL</name>
<dbReference type="Pfam" id="PF20316">
    <property type="entry name" value="DUF6612"/>
    <property type="match status" value="1"/>
</dbReference>
<evidence type="ECO:0008006" key="5">
    <source>
        <dbReference type="Google" id="ProtNLM"/>
    </source>
</evidence>
<keyword evidence="2" id="KW-0732">Signal</keyword>
<gene>
    <name evidence="3" type="ORF">GCM10010969_28080</name>
</gene>
<protein>
    <recommendedName>
        <fullName evidence="5">Lipoprotein</fullName>
    </recommendedName>
</protein>
<evidence type="ECO:0000313" key="4">
    <source>
        <dbReference type="Proteomes" id="UP000606653"/>
    </source>
</evidence>